<evidence type="ECO:0000256" key="2">
    <source>
        <dbReference type="ARBA" id="ARBA00006462"/>
    </source>
</evidence>
<sequence>MATRTRFMRKRFSPRALAAKLLPLTLGVLASQLYSLKFDDVRVKTARTRDAYPSVACWILRANTPRDLARGDAIRRGWGKTCAHLEFIDRDTPGIRVDWTETYDALSAKSWRAWTFMYEKYANASFANATRVDFVLKADTDTYVHGAHLLRYLNRFDATLPHYIGRQFVERGVAFVAGATIVLSREALRLVTVASRDGVGACARGKFTATKAEDVALALCLRDVGVYPHNSRDASGAERFMVFSPQRMRAGSEGLPRWYVKRSLSAKQGPGCCSDEAISFHYVSTDELARARLVRVHGAWSWTPAVASEPPPP</sequence>
<dbReference type="InterPro" id="IPR026050">
    <property type="entry name" value="C1GALT1/C1GALT1_chp1"/>
</dbReference>
<evidence type="ECO:0000256" key="5">
    <source>
        <dbReference type="ARBA" id="ARBA00022989"/>
    </source>
</evidence>
<protein>
    <submittedName>
        <fullName evidence="7">Unnamed product</fullName>
    </submittedName>
</protein>
<keyword evidence="6" id="KW-0472">Membrane</keyword>
<comment type="caution">
    <text evidence="7">The sequence shown here is derived from an EMBL/GenBank/DDBJ whole genome shotgun (WGS) entry which is preliminary data.</text>
</comment>
<keyword evidence="4" id="KW-0735">Signal-anchor</keyword>
<dbReference type="PANTHER" id="PTHR23033">
    <property type="entry name" value="BETA1,3-GALACTOSYLTRANSFERASE"/>
    <property type="match status" value="1"/>
</dbReference>
<evidence type="ECO:0000256" key="1">
    <source>
        <dbReference type="ARBA" id="ARBA00004606"/>
    </source>
</evidence>
<keyword evidence="3" id="KW-0812">Transmembrane</keyword>
<dbReference type="InParanoid" id="Q00SD2"/>
<accession>Q00SD2</accession>
<dbReference type="STRING" id="70448.Q00SD2"/>
<proteinExistence type="inferred from homology"/>
<dbReference type="RefSeq" id="XP_003084265.1">
    <property type="nucleotide sequence ID" value="XM_003084217.1"/>
</dbReference>
<dbReference type="Proteomes" id="UP000009170">
    <property type="component" value="Unassembled WGS sequence"/>
</dbReference>
<dbReference type="CAZy" id="GT31">
    <property type="family name" value="Glycosyltransferase Family 31"/>
</dbReference>
<evidence type="ECO:0000313" key="8">
    <source>
        <dbReference type="Proteomes" id="UP000009170"/>
    </source>
</evidence>
<evidence type="ECO:0000313" key="7">
    <source>
        <dbReference type="EMBL" id="CAL58330.1"/>
    </source>
</evidence>
<reference evidence="7 8" key="2">
    <citation type="journal article" date="2014" name="BMC Genomics">
        <title>An improved genome of the model marine alga Ostreococcus tauri unfolds by assessing Illumina de novo assemblies.</title>
        <authorList>
            <person name="Blanc-Mathieu R."/>
            <person name="Verhelst B."/>
            <person name="Derelle E."/>
            <person name="Rombauts S."/>
            <person name="Bouget F.Y."/>
            <person name="Carre I."/>
            <person name="Chateau A."/>
            <person name="Eyre-Walker A."/>
            <person name="Grimsley N."/>
            <person name="Moreau H."/>
            <person name="Piegu B."/>
            <person name="Rivals E."/>
            <person name="Schackwitz W."/>
            <person name="Van de Peer Y."/>
            <person name="Piganeau G."/>
        </authorList>
    </citation>
    <scope>NUCLEOTIDE SEQUENCE [LARGE SCALE GENOMIC DNA]</scope>
    <source>
        <strain evidence="8">OTTH 0595 / CCAP 157/2 / RCC745</strain>
    </source>
</reference>
<dbReference type="Gene3D" id="3.90.550.50">
    <property type="match status" value="1"/>
</dbReference>
<organism evidence="7 8">
    <name type="scientific">Ostreococcus tauri</name>
    <name type="common">Marine green alga</name>
    <dbReference type="NCBI Taxonomy" id="70448"/>
    <lineage>
        <taxon>Eukaryota</taxon>
        <taxon>Viridiplantae</taxon>
        <taxon>Chlorophyta</taxon>
        <taxon>Mamiellophyceae</taxon>
        <taxon>Mamiellales</taxon>
        <taxon>Bathycoccaceae</taxon>
        <taxon>Ostreococcus</taxon>
    </lineage>
</organism>
<dbReference type="GeneID" id="9838403"/>
<keyword evidence="5" id="KW-1133">Transmembrane helix</keyword>
<evidence type="ECO:0000256" key="6">
    <source>
        <dbReference type="ARBA" id="ARBA00023136"/>
    </source>
</evidence>
<evidence type="ECO:0000256" key="3">
    <source>
        <dbReference type="ARBA" id="ARBA00022692"/>
    </source>
</evidence>
<dbReference type="KEGG" id="ota:OT_ostta19g00120"/>
<dbReference type="GO" id="GO:0016020">
    <property type="term" value="C:membrane"/>
    <property type="evidence" value="ECO:0007669"/>
    <property type="project" value="UniProtKB-SubCell"/>
</dbReference>
<dbReference type="OrthoDB" id="414175at2759"/>
<name>Q00SD2_OSTTA</name>
<reference evidence="8" key="1">
    <citation type="journal article" date="2006" name="Proc. Natl. Acad. Sci. U.S.A.">
        <title>Genome analysis of the smallest free-living eukaryote Ostreococcus tauri unveils many unique features.</title>
        <authorList>
            <person name="Derelle E."/>
            <person name="Ferraz C."/>
            <person name="Rombauts S."/>
            <person name="Rouze P."/>
            <person name="Worden A.Z."/>
            <person name="Robbens S."/>
            <person name="Partensky F."/>
            <person name="Degroeve S."/>
            <person name="Echeynie S."/>
            <person name="Cooke R."/>
            <person name="Saeys Y."/>
            <person name="Wuyts J."/>
            <person name="Jabbari K."/>
            <person name="Bowler C."/>
            <person name="Panaud O."/>
            <person name="Piegu B."/>
            <person name="Ball S.G."/>
            <person name="Ral J.-P."/>
            <person name="Bouget F.-Y."/>
            <person name="Piganeau G."/>
            <person name="De Baets B."/>
            <person name="Picard A."/>
            <person name="Delseny M."/>
            <person name="Demaille J."/>
            <person name="Van de Peer Y."/>
            <person name="Moreau H."/>
        </authorList>
    </citation>
    <scope>NUCLEOTIDE SEQUENCE [LARGE SCALE GENOMIC DNA]</scope>
    <source>
        <strain evidence="8">OTTH 0595 / CCAP 157/2 / RCC745</strain>
    </source>
</reference>
<dbReference type="AlphaFoldDB" id="Q00SD2"/>
<keyword evidence="8" id="KW-1185">Reference proteome</keyword>
<comment type="similarity">
    <text evidence="2">Belongs to the glycosyltransferase 31 family. Beta3-Gal-T subfamily.</text>
</comment>
<dbReference type="EMBL" id="CAID01000019">
    <property type="protein sequence ID" value="CAL58330.1"/>
    <property type="molecule type" value="Genomic_DNA"/>
</dbReference>
<comment type="subcellular location">
    <subcellularLocation>
        <location evidence="1">Membrane</location>
        <topology evidence="1">Single-pass type II membrane protein</topology>
    </subcellularLocation>
</comment>
<gene>
    <name evidence="7" type="ORF">OT_ostta19g00120</name>
</gene>
<evidence type="ECO:0000256" key="4">
    <source>
        <dbReference type="ARBA" id="ARBA00022968"/>
    </source>
</evidence>